<dbReference type="RefSeq" id="WP_050739385.1">
    <property type="nucleotide sequence ID" value="NZ_LGYO01000011.1"/>
</dbReference>
<keyword evidence="9" id="KW-1185">Reference proteome</keyword>
<evidence type="ECO:0000256" key="5">
    <source>
        <dbReference type="ARBA" id="ARBA00034078"/>
    </source>
</evidence>
<evidence type="ECO:0000259" key="7">
    <source>
        <dbReference type="PROSITE" id="PS51296"/>
    </source>
</evidence>
<protein>
    <recommendedName>
        <fullName evidence="7">Rieske domain-containing protein</fullName>
    </recommendedName>
</protein>
<comment type="similarity">
    <text evidence="6">Belongs to the bacterial ring-hydroxylating dioxygenase ferredoxin component family.</text>
</comment>
<dbReference type="InterPro" id="IPR017941">
    <property type="entry name" value="Rieske_2Fe-2S"/>
</dbReference>
<sequence>MGFVRATDTTGLSVGNKKMVVVDGKEILLTNIDGSYYAIANRCPHMGGSLVKGILEDGIITCPRHGSKFDVKTGRAVGGPTILFMKFKVKDDRSYPVKLEGSDIFIDLEK</sequence>
<evidence type="ECO:0000256" key="1">
    <source>
        <dbReference type="ARBA" id="ARBA00022714"/>
    </source>
</evidence>
<dbReference type="PANTHER" id="PTHR21496">
    <property type="entry name" value="FERREDOXIN-RELATED"/>
    <property type="match status" value="1"/>
</dbReference>
<dbReference type="InterPro" id="IPR036922">
    <property type="entry name" value="Rieske_2Fe-2S_sf"/>
</dbReference>
<comment type="caution">
    <text evidence="8">The sequence shown here is derived from an EMBL/GenBank/DDBJ whole genome shotgun (WGS) entry which is preliminary data.</text>
</comment>
<dbReference type="PROSITE" id="PS51296">
    <property type="entry name" value="RIESKE"/>
    <property type="match status" value="1"/>
</dbReference>
<dbReference type="GO" id="GO:0016705">
    <property type="term" value="F:oxidoreductase activity, acting on paired donors, with incorporation or reduction of molecular oxygen"/>
    <property type="evidence" value="ECO:0007669"/>
    <property type="project" value="UniProtKB-ARBA"/>
</dbReference>
<dbReference type="EMBL" id="LGYO01000011">
    <property type="protein sequence ID" value="KNZ42626.1"/>
    <property type="molecule type" value="Genomic_DNA"/>
</dbReference>
<evidence type="ECO:0000256" key="3">
    <source>
        <dbReference type="ARBA" id="ARBA00023004"/>
    </source>
</evidence>
<evidence type="ECO:0000256" key="2">
    <source>
        <dbReference type="ARBA" id="ARBA00022723"/>
    </source>
</evidence>
<evidence type="ECO:0000313" key="9">
    <source>
        <dbReference type="Proteomes" id="UP000036873"/>
    </source>
</evidence>
<dbReference type="OrthoDB" id="9767869at2"/>
<keyword evidence="4" id="KW-0411">Iron-sulfur</keyword>
<dbReference type="GO" id="GO:0046872">
    <property type="term" value="F:metal ion binding"/>
    <property type="evidence" value="ECO:0007669"/>
    <property type="project" value="UniProtKB-KW"/>
</dbReference>
<dbReference type="GO" id="GO:0004497">
    <property type="term" value="F:monooxygenase activity"/>
    <property type="evidence" value="ECO:0007669"/>
    <property type="project" value="UniProtKB-ARBA"/>
</dbReference>
<comment type="cofactor">
    <cofactor evidence="5">
        <name>[2Fe-2S] cluster</name>
        <dbReference type="ChEBI" id="CHEBI:190135"/>
    </cofactor>
</comment>
<feature type="domain" description="Rieske" evidence="7">
    <location>
        <begin position="17"/>
        <end position="106"/>
    </location>
</feature>
<evidence type="ECO:0000256" key="4">
    <source>
        <dbReference type="ARBA" id="ARBA00023014"/>
    </source>
</evidence>
<keyword evidence="2" id="KW-0479">Metal-binding</keyword>
<name>A0A0L6U287_9FIRM</name>
<dbReference type="SUPFAM" id="SSF50022">
    <property type="entry name" value="ISP domain"/>
    <property type="match status" value="1"/>
</dbReference>
<proteinExistence type="inferred from homology"/>
<accession>A0A0L6U287</accession>
<organism evidence="8 9">
    <name type="scientific">Acetobacterium bakii</name>
    <dbReference type="NCBI Taxonomy" id="52689"/>
    <lineage>
        <taxon>Bacteria</taxon>
        <taxon>Bacillati</taxon>
        <taxon>Bacillota</taxon>
        <taxon>Clostridia</taxon>
        <taxon>Eubacteriales</taxon>
        <taxon>Eubacteriaceae</taxon>
        <taxon>Acetobacterium</taxon>
    </lineage>
</organism>
<evidence type="ECO:0000256" key="6">
    <source>
        <dbReference type="ARBA" id="ARBA00038001"/>
    </source>
</evidence>
<dbReference type="PANTHER" id="PTHR21496:SF0">
    <property type="entry name" value="RIESKE DOMAIN-CONTAINING PROTEIN"/>
    <property type="match status" value="1"/>
</dbReference>
<dbReference type="GO" id="GO:0051537">
    <property type="term" value="F:2 iron, 2 sulfur cluster binding"/>
    <property type="evidence" value="ECO:0007669"/>
    <property type="project" value="UniProtKB-KW"/>
</dbReference>
<dbReference type="STRING" id="52689.AKG39_05620"/>
<dbReference type="Gene3D" id="2.102.10.10">
    <property type="entry name" value="Rieske [2Fe-2S] iron-sulphur domain"/>
    <property type="match status" value="1"/>
</dbReference>
<reference evidence="9" key="1">
    <citation type="submission" date="2015-07" db="EMBL/GenBank/DDBJ databases">
        <title>Draft genome sequence of Acetobacterium bakii DSM 8293, a potential psychrophilic chemical producer through syngas fermentation.</title>
        <authorList>
            <person name="Song Y."/>
            <person name="Hwang S."/>
            <person name="Cho B.-K."/>
        </authorList>
    </citation>
    <scope>NUCLEOTIDE SEQUENCE [LARGE SCALE GENOMIC DNA]</scope>
    <source>
        <strain evidence="9">DSM 8239</strain>
    </source>
</reference>
<gene>
    <name evidence="8" type="ORF">AKG39_05620</name>
</gene>
<keyword evidence="1" id="KW-0001">2Fe-2S</keyword>
<dbReference type="Proteomes" id="UP000036873">
    <property type="component" value="Unassembled WGS sequence"/>
</dbReference>
<dbReference type="Pfam" id="PF00355">
    <property type="entry name" value="Rieske"/>
    <property type="match status" value="1"/>
</dbReference>
<keyword evidence="3" id="KW-0408">Iron</keyword>
<evidence type="ECO:0000313" key="8">
    <source>
        <dbReference type="EMBL" id="KNZ42626.1"/>
    </source>
</evidence>
<dbReference type="AlphaFoldDB" id="A0A0L6U287"/>